<evidence type="ECO:0000256" key="2">
    <source>
        <dbReference type="ARBA" id="ARBA00022741"/>
    </source>
</evidence>
<evidence type="ECO:0000259" key="6">
    <source>
        <dbReference type="PROSITE" id="PS51481"/>
    </source>
</evidence>
<reference evidence="7 8" key="1">
    <citation type="submission" date="2017-07" db="EMBL/GenBank/DDBJ databases">
        <title>Draft whole genome sequences of clinical Proprionibacteriaceae strains.</title>
        <authorList>
            <person name="Bernier A.-M."/>
            <person name="Bernard K."/>
            <person name="Domingo M.-C."/>
        </authorList>
    </citation>
    <scope>NUCLEOTIDE SEQUENCE [LARGE SCALE GENOMIC DNA]</scope>
    <source>
        <strain evidence="7 8">NML 130396</strain>
    </source>
</reference>
<dbReference type="Gene3D" id="3.30.1180.20">
    <property type="entry name" value="Dihydroxyacetone kinase, domain 2"/>
    <property type="match status" value="1"/>
</dbReference>
<dbReference type="SMART" id="SM01120">
    <property type="entry name" value="Dak2"/>
    <property type="match status" value="1"/>
</dbReference>
<keyword evidence="1" id="KW-0808">Transferase</keyword>
<dbReference type="Pfam" id="PF02734">
    <property type="entry name" value="Dak2"/>
    <property type="match status" value="1"/>
</dbReference>
<dbReference type="PANTHER" id="PTHR28629">
    <property type="entry name" value="TRIOKINASE/FMN CYCLASE"/>
    <property type="match status" value="1"/>
</dbReference>
<evidence type="ECO:0000259" key="5">
    <source>
        <dbReference type="PROSITE" id="PS51480"/>
    </source>
</evidence>
<dbReference type="PANTHER" id="PTHR28629:SF4">
    <property type="entry name" value="TRIOKINASE_FMN CYCLASE"/>
    <property type="match status" value="1"/>
</dbReference>
<dbReference type="OrthoDB" id="9806345at2"/>
<dbReference type="Proteomes" id="UP000216311">
    <property type="component" value="Unassembled WGS sequence"/>
</dbReference>
<dbReference type="GO" id="GO:0005829">
    <property type="term" value="C:cytosol"/>
    <property type="evidence" value="ECO:0007669"/>
    <property type="project" value="TreeGrafter"/>
</dbReference>
<dbReference type="PROSITE" id="PS51480">
    <property type="entry name" value="DHAL"/>
    <property type="match status" value="1"/>
</dbReference>
<dbReference type="InterPro" id="IPR004006">
    <property type="entry name" value="DhaK_dom"/>
</dbReference>
<name>A0A255GRF7_9ACTN</name>
<dbReference type="GO" id="GO:0004371">
    <property type="term" value="F:glycerone kinase activity"/>
    <property type="evidence" value="ECO:0007669"/>
    <property type="project" value="InterPro"/>
</dbReference>
<evidence type="ECO:0000256" key="1">
    <source>
        <dbReference type="ARBA" id="ARBA00022679"/>
    </source>
</evidence>
<keyword evidence="8" id="KW-1185">Reference proteome</keyword>
<feature type="domain" description="DhaK" evidence="6">
    <location>
        <begin position="8"/>
        <end position="331"/>
    </location>
</feature>
<evidence type="ECO:0000256" key="4">
    <source>
        <dbReference type="ARBA" id="ARBA00022840"/>
    </source>
</evidence>
<dbReference type="Gene3D" id="1.25.40.340">
    <property type="match status" value="1"/>
</dbReference>
<keyword evidence="2" id="KW-0547">Nucleotide-binding</keyword>
<evidence type="ECO:0000313" key="7">
    <source>
        <dbReference type="EMBL" id="OYO18368.1"/>
    </source>
</evidence>
<organism evidence="7 8">
    <name type="scientific">Enemella dayhoffiae</name>
    <dbReference type="NCBI Taxonomy" id="2016507"/>
    <lineage>
        <taxon>Bacteria</taxon>
        <taxon>Bacillati</taxon>
        <taxon>Actinomycetota</taxon>
        <taxon>Actinomycetes</taxon>
        <taxon>Propionibacteriales</taxon>
        <taxon>Propionibacteriaceae</taxon>
        <taxon>Enemella</taxon>
    </lineage>
</organism>
<keyword evidence="3 7" id="KW-0418">Kinase</keyword>
<dbReference type="AlphaFoldDB" id="A0A255GRF7"/>
<dbReference type="GO" id="GO:0019563">
    <property type="term" value="P:glycerol catabolic process"/>
    <property type="evidence" value="ECO:0007669"/>
    <property type="project" value="TreeGrafter"/>
</dbReference>
<feature type="domain" description="DhaL" evidence="5">
    <location>
        <begin position="364"/>
        <end position="555"/>
    </location>
</feature>
<dbReference type="GO" id="GO:0005524">
    <property type="term" value="F:ATP binding"/>
    <property type="evidence" value="ECO:0007669"/>
    <property type="project" value="UniProtKB-KW"/>
</dbReference>
<dbReference type="Pfam" id="PF02733">
    <property type="entry name" value="Dak1"/>
    <property type="match status" value="1"/>
</dbReference>
<evidence type="ECO:0000313" key="8">
    <source>
        <dbReference type="Proteomes" id="UP000216311"/>
    </source>
</evidence>
<dbReference type="NCBIfam" id="NF011049">
    <property type="entry name" value="PRK14479.1"/>
    <property type="match status" value="1"/>
</dbReference>
<dbReference type="SUPFAM" id="SSF82549">
    <property type="entry name" value="DAK1/DegV-like"/>
    <property type="match status" value="1"/>
</dbReference>
<comment type="caution">
    <text evidence="7">The sequence shown here is derived from an EMBL/GenBank/DDBJ whole genome shotgun (WGS) entry which is preliminary data.</text>
</comment>
<dbReference type="InterPro" id="IPR004007">
    <property type="entry name" value="DhaL_dom"/>
</dbReference>
<dbReference type="RefSeq" id="WP_094365036.1">
    <property type="nucleotide sequence ID" value="NZ_NMVQ01000044.1"/>
</dbReference>
<dbReference type="InterPro" id="IPR036117">
    <property type="entry name" value="DhaL_dom_sf"/>
</dbReference>
<dbReference type="Gene3D" id="3.40.50.10440">
    <property type="entry name" value="Dihydroxyacetone kinase, domain 1"/>
    <property type="match status" value="1"/>
</dbReference>
<sequence length="555" mass="57622">MTRHLVRSGNEAVEDGLRGFCAVHADLVSLHEDPRFVVRAQPASEKVALVSGGGSGHEPLHAGFVGRGMLDAAVPGEVFSSPSADQLKLAMIGTDRGRGVLQIVKNYTGDVINFALAADECRALGIDVEAVVVDDDVPSAERGSTPGRRGTVATVLVEKICGAAAEQARPLAELAALGRRVVDRSRSVGVAVTAGSNFTDRHSFELASNEVEFGVGIHGERGTDRIDDQPLPELVTRLLDTLAGDLEHAGNPLGGRVLLVVNGLGGTTPLELSAAAGHALAELARRGAEVARVVVDDLVTSLDMRGFSLTVLLLDDELLELWDAEVDTPHWRGTRLSGVPAPEPRTFGVTWGTTQPATDEAADRAAAEWVERFVAGAGERADELGELDRRAGDGDFGANLRTALNRFSDEYAEDAGSAVVALSRAYAATGGTSGPLLALWLRTLAPGISGDAAAFAEALELATRRVQELGGAEAGDKTMVDAMLPAVAAARSAADQGQDRGHSIRAAADAAEQAARGTAELVAGRGRGSYVGEAGRGVLDPGALLIALFLRCGAD</sequence>
<evidence type="ECO:0000256" key="3">
    <source>
        <dbReference type="ARBA" id="ARBA00022777"/>
    </source>
</evidence>
<dbReference type="SUPFAM" id="SSF101473">
    <property type="entry name" value="DhaL-like"/>
    <property type="match status" value="1"/>
</dbReference>
<protein>
    <submittedName>
        <fullName evidence="7">Dihydroxyacetone kinase</fullName>
    </submittedName>
</protein>
<dbReference type="PROSITE" id="PS51481">
    <property type="entry name" value="DHAK"/>
    <property type="match status" value="1"/>
</dbReference>
<gene>
    <name evidence="7" type="ORF">CGZ93_15365</name>
</gene>
<dbReference type="InterPro" id="IPR050861">
    <property type="entry name" value="Dihydroxyacetone_Kinase"/>
</dbReference>
<keyword evidence="4" id="KW-0067">ATP-binding</keyword>
<dbReference type="EMBL" id="NMVQ01000044">
    <property type="protein sequence ID" value="OYO18368.1"/>
    <property type="molecule type" value="Genomic_DNA"/>
</dbReference>
<accession>A0A255GRF7</accession>
<dbReference type="FunFam" id="3.40.50.10440:FF:000001">
    <property type="entry name" value="Dihydroxyacetone kinase, DhaK subunit"/>
    <property type="match status" value="1"/>
</dbReference>
<proteinExistence type="predicted"/>